<dbReference type="AlphaFoldDB" id="A0A813HNU1"/>
<dbReference type="Proteomes" id="UP000654075">
    <property type="component" value="Unassembled WGS sequence"/>
</dbReference>
<gene>
    <name evidence="1" type="ORF">PGLA1383_LOCUS54175</name>
</gene>
<dbReference type="InterPro" id="IPR036291">
    <property type="entry name" value="NAD(P)-bd_dom_sf"/>
</dbReference>
<protein>
    <submittedName>
        <fullName evidence="1">Uncharacterized protein</fullName>
    </submittedName>
</protein>
<proteinExistence type="predicted"/>
<sequence length="99" mass="11542">VVNVGSNISYSMDQLVRQLVKMSDAPNLELQLDRSRLRAYDERTVLADISQLKRLTGWRPQPNMPRLMQLLLGYWRLEVAFRFQLSQGSERQKPANPEL</sequence>
<evidence type="ECO:0000313" key="2">
    <source>
        <dbReference type="Proteomes" id="UP000654075"/>
    </source>
</evidence>
<dbReference type="OMA" id="LAMEHMA"/>
<keyword evidence="2" id="KW-1185">Reference proteome</keyword>
<organism evidence="1 2">
    <name type="scientific">Polarella glacialis</name>
    <name type="common">Dinoflagellate</name>
    <dbReference type="NCBI Taxonomy" id="89957"/>
    <lineage>
        <taxon>Eukaryota</taxon>
        <taxon>Sar</taxon>
        <taxon>Alveolata</taxon>
        <taxon>Dinophyceae</taxon>
        <taxon>Suessiales</taxon>
        <taxon>Suessiaceae</taxon>
        <taxon>Polarella</taxon>
    </lineage>
</organism>
<comment type="caution">
    <text evidence="1">The sequence shown here is derived from an EMBL/GenBank/DDBJ whole genome shotgun (WGS) entry which is preliminary data.</text>
</comment>
<dbReference type="OrthoDB" id="441541at2759"/>
<evidence type="ECO:0000313" key="1">
    <source>
        <dbReference type="EMBL" id="CAE8639118.1"/>
    </source>
</evidence>
<name>A0A813HNU1_POLGL</name>
<accession>A0A813HNU1</accession>
<dbReference type="EMBL" id="CAJNNV010032150">
    <property type="protein sequence ID" value="CAE8639118.1"/>
    <property type="molecule type" value="Genomic_DNA"/>
</dbReference>
<dbReference type="Gene3D" id="3.40.50.720">
    <property type="entry name" value="NAD(P)-binding Rossmann-like Domain"/>
    <property type="match status" value="1"/>
</dbReference>
<dbReference type="Gene3D" id="3.90.25.10">
    <property type="entry name" value="UDP-galactose 4-epimerase, domain 1"/>
    <property type="match status" value="1"/>
</dbReference>
<dbReference type="SUPFAM" id="SSF51735">
    <property type="entry name" value="NAD(P)-binding Rossmann-fold domains"/>
    <property type="match status" value="1"/>
</dbReference>
<reference evidence="1" key="1">
    <citation type="submission" date="2021-02" db="EMBL/GenBank/DDBJ databases">
        <authorList>
            <person name="Dougan E. K."/>
            <person name="Rhodes N."/>
            <person name="Thang M."/>
            <person name="Chan C."/>
        </authorList>
    </citation>
    <scope>NUCLEOTIDE SEQUENCE</scope>
</reference>
<feature type="non-terminal residue" evidence="1">
    <location>
        <position position="99"/>
    </location>
</feature>